<dbReference type="InterPro" id="IPR001431">
    <property type="entry name" value="Pept_M16_Zn_BS"/>
</dbReference>
<dbReference type="PROSITE" id="PS00143">
    <property type="entry name" value="INSULINASE"/>
    <property type="match status" value="1"/>
</dbReference>
<evidence type="ECO:0000313" key="8">
    <source>
        <dbReference type="WormBase" id="CBG08976"/>
    </source>
</evidence>
<dbReference type="SUPFAM" id="SSF63411">
    <property type="entry name" value="LuxS/MPP-like metallohydrolase"/>
    <property type="match status" value="2"/>
</dbReference>
<dbReference type="FunCoup" id="A8X838">
    <property type="interactions" value="432"/>
</dbReference>
<dbReference type="EMBL" id="HE601284">
    <property type="protein sequence ID" value="CAP28799.2"/>
    <property type="molecule type" value="Genomic_DNA"/>
</dbReference>
<dbReference type="FunFam" id="3.30.830.10:FF:000001">
    <property type="entry name" value="Mitochondrial-processing peptidase subunit beta, mitochondrial"/>
    <property type="match status" value="1"/>
</dbReference>
<evidence type="ECO:0000256" key="2">
    <source>
        <dbReference type="ARBA" id="ARBA00023128"/>
    </source>
</evidence>
<evidence type="ECO:0000259" key="5">
    <source>
        <dbReference type="Pfam" id="PF05193"/>
    </source>
</evidence>
<name>A8X838_CAEBR</name>
<evidence type="ECO:0000256" key="1">
    <source>
        <dbReference type="ARBA" id="ARBA00004173"/>
    </source>
</evidence>
<dbReference type="InterPro" id="IPR050361">
    <property type="entry name" value="MPP/UQCRC_Complex"/>
</dbReference>
<feature type="domain" description="Peptidase M16 N-terminal" evidence="4">
    <location>
        <begin position="56"/>
        <end position="202"/>
    </location>
</feature>
<dbReference type="Gene3D" id="3.30.830.10">
    <property type="entry name" value="Metalloenzyme, LuxS/M16 peptidase-like"/>
    <property type="match status" value="2"/>
</dbReference>
<evidence type="ECO:0000313" key="7">
    <source>
        <dbReference type="Proteomes" id="UP000008549"/>
    </source>
</evidence>
<reference evidence="6 7" key="2">
    <citation type="journal article" date="2011" name="PLoS Genet.">
        <title>Caenorhabditis briggsae recombinant inbred line genotypes reveal inter-strain incompatibility and the evolution of recombination.</title>
        <authorList>
            <person name="Ross J.A."/>
            <person name="Koboldt D.C."/>
            <person name="Staisch J.E."/>
            <person name="Chamberlin H.M."/>
            <person name="Gupta B.P."/>
            <person name="Miller R.D."/>
            <person name="Baird S.E."/>
            <person name="Haag E.S."/>
        </authorList>
    </citation>
    <scope>NUCLEOTIDE SEQUENCE [LARGE SCALE GENOMIC DNA]</scope>
    <source>
        <strain evidence="6 7">AF16</strain>
    </source>
</reference>
<dbReference type="GO" id="GO:0005739">
    <property type="term" value="C:mitochondrion"/>
    <property type="evidence" value="ECO:0000318"/>
    <property type="project" value="GO_Central"/>
</dbReference>
<keyword evidence="2" id="KW-0496">Mitochondrion</keyword>
<dbReference type="WormBase" id="CBG08976">
    <property type="protein sequence ID" value="CBP02227"/>
    <property type="gene ID" value="WBGene00030654"/>
    <property type="gene designation" value="Cbr-ucr-1"/>
</dbReference>
<dbReference type="InterPro" id="IPR011765">
    <property type="entry name" value="Pept_M16_N"/>
</dbReference>
<dbReference type="InParanoid" id="A8X838"/>
<gene>
    <name evidence="8" type="primary">ucr-1</name>
    <name evidence="6" type="synonym">Cbr-ucr-1</name>
    <name evidence="8" type="ORF">CBG08976</name>
    <name evidence="6" type="ORF">CBG_08976</name>
</gene>
<sequence>MALRLAVSSALRPALNSQKNQKKSFQVRNASSAVSVKDVLANAPQAEVTTLKNGFRVVTEDNGTATATVGVWIETGSRFENEKNNGTAHFLERLIHKGTGKRAAAALESELNAIGAKLNSFTERDQTAVFVQTGAQDVEKVVDILADVLRNSKLDASTIDSERANILKELDASDNHHQLVLFDMLHAAAYQGTPFAHSVLGTSASIPTITAQQLKEWQEDHYRPVRMVLSAVGGGVSNVSNLAEKYFGDLSNEYPRKVPQVDGTRFTGSEYRYRNDNVPHMYAAFAVEGVGYAHKDALALQVANQFIGQWDVTHATSRTAPSRLVQKIGHDHGLQNLQHFNINYKDTGLFGIYFVADAHDLNDTSGIMKSVAHEWKHLASSTTDEEVAMAKNKLRTSLYQNLETNTQKAGFNAKELLYTGNLRQLSDLEAQIQKIDAGVVREAISRHVYDRDLAAVGVGRTEAFPNYAHVRAGMSWWRL</sequence>
<dbReference type="Pfam" id="PF00675">
    <property type="entry name" value="Peptidase_M16"/>
    <property type="match status" value="1"/>
</dbReference>
<dbReference type="OMA" id="GMSWWRL"/>
<comment type="subcellular location">
    <subcellularLocation>
        <location evidence="1">Mitochondrion</location>
    </subcellularLocation>
</comment>
<dbReference type="InterPro" id="IPR007863">
    <property type="entry name" value="Peptidase_M16_C"/>
</dbReference>
<dbReference type="Pfam" id="PF05193">
    <property type="entry name" value="Peptidase_M16_C"/>
    <property type="match status" value="1"/>
</dbReference>
<dbReference type="FunFam" id="3.30.830.10:FF:000008">
    <property type="entry name" value="Mitochondrial-processing peptidase subunit beta"/>
    <property type="match status" value="1"/>
</dbReference>
<comment type="similarity">
    <text evidence="3">Belongs to the peptidase M16 family.</text>
</comment>
<dbReference type="GO" id="GO:0046872">
    <property type="term" value="F:metal ion binding"/>
    <property type="evidence" value="ECO:0007669"/>
    <property type="project" value="InterPro"/>
</dbReference>
<protein>
    <submittedName>
        <fullName evidence="6">Protein CBR-UCR-1</fullName>
    </submittedName>
</protein>
<proteinExistence type="inferred from homology"/>
<dbReference type="HOGENOM" id="CLU_009902_4_0_1"/>
<evidence type="ECO:0000313" key="6">
    <source>
        <dbReference type="EMBL" id="CAP28799.2"/>
    </source>
</evidence>
<dbReference type="eggNOG" id="KOG0960">
    <property type="taxonomic scope" value="Eukaryota"/>
</dbReference>
<accession>A8X838</accession>
<dbReference type="GO" id="GO:0006508">
    <property type="term" value="P:proteolysis"/>
    <property type="evidence" value="ECO:0007669"/>
    <property type="project" value="InterPro"/>
</dbReference>
<keyword evidence="7" id="KW-1185">Reference proteome</keyword>
<organism evidence="6 7">
    <name type="scientific">Caenorhabditis briggsae</name>
    <dbReference type="NCBI Taxonomy" id="6238"/>
    <lineage>
        <taxon>Eukaryota</taxon>
        <taxon>Metazoa</taxon>
        <taxon>Ecdysozoa</taxon>
        <taxon>Nematoda</taxon>
        <taxon>Chromadorea</taxon>
        <taxon>Rhabditida</taxon>
        <taxon>Rhabditina</taxon>
        <taxon>Rhabditomorpha</taxon>
        <taxon>Rhabditoidea</taxon>
        <taxon>Rhabditidae</taxon>
        <taxon>Peloderinae</taxon>
        <taxon>Caenorhabditis</taxon>
    </lineage>
</organism>
<evidence type="ECO:0000259" key="4">
    <source>
        <dbReference type="Pfam" id="PF00675"/>
    </source>
</evidence>
<dbReference type="STRING" id="6238.A8X838"/>
<dbReference type="AlphaFoldDB" id="A8X838"/>
<dbReference type="PANTHER" id="PTHR11851:SF143">
    <property type="entry name" value="CYTOCHROME B-C1 COMPLEX SUBUNIT 1, MITOCHONDRIAL"/>
    <property type="match status" value="1"/>
</dbReference>
<feature type="domain" description="Peptidase M16 C-terminal" evidence="5">
    <location>
        <begin position="208"/>
        <end position="394"/>
    </location>
</feature>
<dbReference type="Proteomes" id="UP000008549">
    <property type="component" value="Unassembled WGS sequence"/>
</dbReference>
<reference evidence="6 7" key="1">
    <citation type="journal article" date="2003" name="PLoS Biol.">
        <title>The genome sequence of Caenorhabditis briggsae: a platform for comparative genomics.</title>
        <authorList>
            <person name="Stein L.D."/>
            <person name="Bao Z."/>
            <person name="Blasiar D."/>
            <person name="Blumenthal T."/>
            <person name="Brent M.R."/>
            <person name="Chen N."/>
            <person name="Chinwalla A."/>
            <person name="Clarke L."/>
            <person name="Clee C."/>
            <person name="Coghlan A."/>
            <person name="Coulson A."/>
            <person name="D'Eustachio P."/>
            <person name="Fitch D.H."/>
            <person name="Fulton L.A."/>
            <person name="Fulton R.E."/>
            <person name="Griffiths-Jones S."/>
            <person name="Harris T.W."/>
            <person name="Hillier L.W."/>
            <person name="Kamath R."/>
            <person name="Kuwabara P.E."/>
            <person name="Mardis E.R."/>
            <person name="Marra M.A."/>
            <person name="Miner T.L."/>
            <person name="Minx P."/>
            <person name="Mullikin J.C."/>
            <person name="Plumb R.W."/>
            <person name="Rogers J."/>
            <person name="Schein J.E."/>
            <person name="Sohrmann M."/>
            <person name="Spieth J."/>
            <person name="Stajich J.E."/>
            <person name="Wei C."/>
            <person name="Willey D."/>
            <person name="Wilson R.K."/>
            <person name="Durbin R."/>
            <person name="Waterston R.H."/>
        </authorList>
    </citation>
    <scope>NUCLEOTIDE SEQUENCE [LARGE SCALE GENOMIC DNA]</scope>
    <source>
        <strain evidence="6 7">AF16</strain>
    </source>
</reference>
<dbReference type="GO" id="GO:0004222">
    <property type="term" value="F:metalloendopeptidase activity"/>
    <property type="evidence" value="ECO:0007669"/>
    <property type="project" value="InterPro"/>
</dbReference>
<dbReference type="InterPro" id="IPR011249">
    <property type="entry name" value="Metalloenz_LuxS/M16"/>
</dbReference>
<evidence type="ECO:0000256" key="3">
    <source>
        <dbReference type="RuleBase" id="RU004447"/>
    </source>
</evidence>
<dbReference type="PANTHER" id="PTHR11851">
    <property type="entry name" value="METALLOPROTEASE"/>
    <property type="match status" value="1"/>
</dbReference>